<dbReference type="InterPro" id="IPR003594">
    <property type="entry name" value="HATPase_dom"/>
</dbReference>
<feature type="transmembrane region" description="Helical" evidence="6">
    <location>
        <begin position="163"/>
        <end position="185"/>
    </location>
</feature>
<keyword evidence="6" id="KW-1133">Transmembrane helix</keyword>
<dbReference type="PROSITE" id="PS50109">
    <property type="entry name" value="HIS_KIN"/>
    <property type="match status" value="1"/>
</dbReference>
<proteinExistence type="predicted"/>
<dbReference type="InterPro" id="IPR004358">
    <property type="entry name" value="Sig_transdc_His_kin-like_C"/>
</dbReference>
<gene>
    <name evidence="8" type="ORF">Cpap_2704</name>
</gene>
<evidence type="ECO:0000256" key="4">
    <source>
        <dbReference type="ARBA" id="ARBA00022777"/>
    </source>
</evidence>
<comment type="catalytic activity">
    <reaction evidence="1">
        <text>ATP + protein L-histidine = ADP + protein N-phospho-L-histidine.</text>
        <dbReference type="EC" id="2.7.13.3"/>
    </reaction>
</comment>
<dbReference type="InterPro" id="IPR005467">
    <property type="entry name" value="His_kinase_dom"/>
</dbReference>
<dbReference type="SMART" id="SM00387">
    <property type="entry name" value="HATPase_c"/>
    <property type="match status" value="1"/>
</dbReference>
<keyword evidence="4 8" id="KW-0808">Transferase</keyword>
<evidence type="ECO:0000313" key="9">
    <source>
        <dbReference type="Proteomes" id="UP000003860"/>
    </source>
</evidence>
<feature type="transmembrane region" description="Helical" evidence="6">
    <location>
        <begin position="25"/>
        <end position="45"/>
    </location>
</feature>
<evidence type="ECO:0000256" key="5">
    <source>
        <dbReference type="ARBA" id="ARBA00023012"/>
    </source>
</evidence>
<keyword evidence="9" id="KW-1185">Reference proteome</keyword>
<dbReference type="SUPFAM" id="SSF55874">
    <property type="entry name" value="ATPase domain of HSP90 chaperone/DNA topoisomerase II/histidine kinase"/>
    <property type="match status" value="1"/>
</dbReference>
<evidence type="ECO:0000256" key="3">
    <source>
        <dbReference type="ARBA" id="ARBA00022553"/>
    </source>
</evidence>
<evidence type="ECO:0000256" key="2">
    <source>
        <dbReference type="ARBA" id="ARBA00012438"/>
    </source>
</evidence>
<dbReference type="RefSeq" id="WP_004618834.1">
    <property type="nucleotide sequence ID" value="NZ_ACXX02000005.1"/>
</dbReference>
<keyword evidence="5" id="KW-0902">Two-component regulatory system</keyword>
<keyword evidence="6" id="KW-0472">Membrane</keyword>
<dbReference type="STRING" id="588581.Cpap_2704"/>
<evidence type="ECO:0000256" key="6">
    <source>
        <dbReference type="SAM" id="Phobius"/>
    </source>
</evidence>
<protein>
    <recommendedName>
        <fullName evidence="2">histidine kinase</fullName>
        <ecNumber evidence="2">2.7.13.3</ecNumber>
    </recommendedName>
</protein>
<dbReference type="Pfam" id="PF02518">
    <property type="entry name" value="HATPase_c"/>
    <property type="match status" value="1"/>
</dbReference>
<feature type="transmembrane region" description="Helical" evidence="6">
    <location>
        <begin position="106"/>
        <end position="124"/>
    </location>
</feature>
<feature type="domain" description="Histidine kinase" evidence="7">
    <location>
        <begin position="240"/>
        <end position="449"/>
    </location>
</feature>
<keyword evidence="6" id="KW-0812">Transmembrane</keyword>
<name>F1TCA3_9FIRM</name>
<dbReference type="EMBL" id="ACXX02000005">
    <property type="protein sequence ID" value="EGD48018.1"/>
    <property type="molecule type" value="Genomic_DNA"/>
</dbReference>
<reference evidence="8" key="1">
    <citation type="submission" date="2009-07" db="EMBL/GenBank/DDBJ databases">
        <authorList>
            <consortium name="US DOE Joint Genome Institute (JGI-PGF)"/>
            <person name="Lucas S."/>
            <person name="Copeland A."/>
            <person name="Lapidus A."/>
            <person name="Glavina del Rio T."/>
            <person name="Tice H."/>
            <person name="Bruce D."/>
            <person name="Goodwin L."/>
            <person name="Pitluck S."/>
            <person name="Larimer F."/>
            <person name="Land M.L."/>
            <person name="Mouttaki H."/>
            <person name="He Z."/>
            <person name="Zhou J."/>
            <person name="Hemme C.L."/>
        </authorList>
    </citation>
    <scope>NUCLEOTIDE SEQUENCE</scope>
    <source>
        <strain evidence="8">DSM 2782</strain>
    </source>
</reference>
<evidence type="ECO:0000313" key="8">
    <source>
        <dbReference type="EMBL" id="EGD48018.1"/>
    </source>
</evidence>
<reference evidence="8" key="2">
    <citation type="submission" date="2011-01" db="EMBL/GenBank/DDBJ databases">
        <title>The Non-contiguous Finished genome of Clostridium papyrosolvens.</title>
        <authorList>
            <person name="Lucas S."/>
            <person name="Copeland A."/>
            <person name="Lapidus A."/>
            <person name="Cheng J.-F."/>
            <person name="Goodwin L."/>
            <person name="Pitluck S."/>
            <person name="Misra M."/>
            <person name="Chertkov O."/>
            <person name="Detter J.C."/>
            <person name="Han C."/>
            <person name="Tapia R."/>
            <person name="Land M."/>
            <person name="Hauser L."/>
            <person name="Kyrpides N."/>
            <person name="Ivanova N."/>
            <person name="Pagani I."/>
            <person name="Mouttaki H."/>
            <person name="He Z."/>
            <person name="Zhou J."/>
            <person name="Hemme C.L."/>
            <person name="Woyke T."/>
        </authorList>
    </citation>
    <scope>NUCLEOTIDE SEQUENCE [LARGE SCALE GENOMIC DNA]</scope>
    <source>
        <strain evidence="8">DSM 2782</strain>
    </source>
</reference>
<dbReference type="Gene3D" id="3.30.565.10">
    <property type="entry name" value="Histidine kinase-like ATPase, C-terminal domain"/>
    <property type="match status" value="1"/>
</dbReference>
<dbReference type="eggNOG" id="COG4191">
    <property type="taxonomic scope" value="Bacteria"/>
</dbReference>
<feature type="transmembrane region" description="Helical" evidence="6">
    <location>
        <begin position="130"/>
        <end position="151"/>
    </location>
</feature>
<dbReference type="Proteomes" id="UP000003860">
    <property type="component" value="Unassembled WGS sequence"/>
</dbReference>
<feature type="transmembrane region" description="Helical" evidence="6">
    <location>
        <begin position="75"/>
        <end position="99"/>
    </location>
</feature>
<dbReference type="PRINTS" id="PR00344">
    <property type="entry name" value="BCTRLSENSOR"/>
</dbReference>
<evidence type="ECO:0000259" key="7">
    <source>
        <dbReference type="PROSITE" id="PS50109"/>
    </source>
</evidence>
<dbReference type="InterPro" id="IPR036890">
    <property type="entry name" value="HATPase_C_sf"/>
</dbReference>
<organism evidence="8 9">
    <name type="scientific">Ruminiclostridium papyrosolvens DSM 2782</name>
    <dbReference type="NCBI Taxonomy" id="588581"/>
    <lineage>
        <taxon>Bacteria</taxon>
        <taxon>Bacillati</taxon>
        <taxon>Bacillota</taxon>
        <taxon>Clostridia</taxon>
        <taxon>Eubacteriales</taxon>
        <taxon>Oscillospiraceae</taxon>
        <taxon>Ruminiclostridium</taxon>
    </lineage>
</organism>
<dbReference type="PANTHER" id="PTHR43547:SF2">
    <property type="entry name" value="HYBRID SIGNAL TRANSDUCTION HISTIDINE KINASE C"/>
    <property type="match status" value="1"/>
</dbReference>
<keyword evidence="3" id="KW-0597">Phosphoprotein</keyword>
<accession>F1TCA3</accession>
<keyword evidence="4 8" id="KW-0418">Kinase</keyword>
<comment type="caution">
    <text evidence="8">The sequence shown here is derived from an EMBL/GenBank/DDBJ whole genome shotgun (WGS) entry which is preliminary data.</text>
</comment>
<feature type="transmembrane region" description="Helical" evidence="6">
    <location>
        <begin position="197"/>
        <end position="215"/>
    </location>
</feature>
<dbReference type="OrthoDB" id="9797586at2"/>
<dbReference type="EC" id="2.7.13.3" evidence="2"/>
<dbReference type="PANTHER" id="PTHR43547">
    <property type="entry name" value="TWO-COMPONENT HISTIDINE KINASE"/>
    <property type="match status" value="1"/>
</dbReference>
<dbReference type="GO" id="GO:0000155">
    <property type="term" value="F:phosphorelay sensor kinase activity"/>
    <property type="evidence" value="ECO:0007669"/>
    <property type="project" value="TreeGrafter"/>
</dbReference>
<dbReference type="AlphaFoldDB" id="F1TCA3"/>
<evidence type="ECO:0000256" key="1">
    <source>
        <dbReference type="ARBA" id="ARBA00000085"/>
    </source>
</evidence>
<sequence>MFIVYSLMLVFGLIFLSLNPKDSKYRWICFALFTCVIGGLVAHYVKETFGSNMLPKEYFKSSSVKYLPLYLLDTYSFYFFPYSFLMFSMTHALSANAFFLKHKRKIYLIFLMPIILFYLIFNVYPKVNPSLIIIVVWAGIYIILSNSFLIYSYIKADIKAEALIVCITLIPGTSLTVYTDYILVLCKNFSIWNYHDLIAFVSVLIAIFLAMKHGIMGIKIKIEKKDIETSMKPAYPGISIINHSLKSEISKISMCADSIQENNITQNDIIEKSVIIIRNSLSHLSNLMNRTMKNTRDIILSKKLVSLKDIIDSAINLNEIDIKQASIDIFKNYDSNIQLLCDETHTIEVINNVLRNSIEAIGENGEIRVSTGTSKKFIFIKIQDTGIGIPSNKISSVILPFFTTKNKDSNFGLGLSYCYNVMKKHNGFLEISSNVGHGTSVSLYFPIHRKKYIGK</sequence>